<dbReference type="Pfam" id="PF12937">
    <property type="entry name" value="F-box-like"/>
    <property type="match status" value="1"/>
</dbReference>
<dbReference type="AlphaFoldDB" id="A0A8H4AWB0"/>
<name>A0A8H4AWB0_GIGMA</name>
<feature type="region of interest" description="Disordered" evidence="1">
    <location>
        <begin position="1"/>
        <end position="37"/>
    </location>
</feature>
<dbReference type="OrthoDB" id="2322499at2759"/>
<evidence type="ECO:0000313" key="3">
    <source>
        <dbReference type="EMBL" id="KAF0539119.1"/>
    </source>
</evidence>
<organism evidence="3 4">
    <name type="scientific">Gigaspora margarita</name>
    <dbReference type="NCBI Taxonomy" id="4874"/>
    <lineage>
        <taxon>Eukaryota</taxon>
        <taxon>Fungi</taxon>
        <taxon>Fungi incertae sedis</taxon>
        <taxon>Mucoromycota</taxon>
        <taxon>Glomeromycotina</taxon>
        <taxon>Glomeromycetes</taxon>
        <taxon>Diversisporales</taxon>
        <taxon>Gigasporaceae</taxon>
        <taxon>Gigaspora</taxon>
    </lineage>
</organism>
<dbReference type="InterPro" id="IPR001810">
    <property type="entry name" value="F-box_dom"/>
</dbReference>
<dbReference type="SMART" id="SM00256">
    <property type="entry name" value="FBOX"/>
    <property type="match status" value="1"/>
</dbReference>
<evidence type="ECO:0000256" key="1">
    <source>
        <dbReference type="SAM" id="MobiDB-lite"/>
    </source>
</evidence>
<reference evidence="3 4" key="1">
    <citation type="journal article" date="2019" name="Environ. Microbiol.">
        <title>At the nexus of three kingdoms: the genome of the mycorrhizal fungus Gigaspora margarita provides insights into plant, endobacterial and fungal interactions.</title>
        <authorList>
            <person name="Venice F."/>
            <person name="Ghignone S."/>
            <person name="Salvioli di Fossalunga A."/>
            <person name="Amselem J."/>
            <person name="Novero M."/>
            <person name="Xianan X."/>
            <person name="Sedzielewska Toro K."/>
            <person name="Morin E."/>
            <person name="Lipzen A."/>
            <person name="Grigoriev I.V."/>
            <person name="Henrissat B."/>
            <person name="Martin F.M."/>
            <person name="Bonfante P."/>
        </authorList>
    </citation>
    <scope>NUCLEOTIDE SEQUENCE [LARGE SCALE GENOMIC DNA]</scope>
    <source>
        <strain evidence="3 4">BEG34</strain>
    </source>
</reference>
<evidence type="ECO:0000313" key="4">
    <source>
        <dbReference type="Proteomes" id="UP000439903"/>
    </source>
</evidence>
<comment type="caution">
    <text evidence="3">The sequence shown here is derived from an EMBL/GenBank/DDBJ whole genome shotgun (WGS) entry which is preliminary data.</text>
</comment>
<proteinExistence type="predicted"/>
<feature type="domain" description="F-box" evidence="2">
    <location>
        <begin position="118"/>
        <end position="170"/>
    </location>
</feature>
<dbReference type="SUPFAM" id="SSF81383">
    <property type="entry name" value="F-box domain"/>
    <property type="match status" value="1"/>
</dbReference>
<gene>
    <name evidence="3" type="ORF">F8M41_007282</name>
</gene>
<dbReference type="PROSITE" id="PS50181">
    <property type="entry name" value="FBOX"/>
    <property type="match status" value="1"/>
</dbReference>
<protein>
    <submittedName>
        <fullName evidence="3">F-box domain containing protein</fullName>
    </submittedName>
</protein>
<evidence type="ECO:0000259" key="2">
    <source>
        <dbReference type="PROSITE" id="PS50181"/>
    </source>
</evidence>
<dbReference type="Proteomes" id="UP000439903">
    <property type="component" value="Unassembled WGS sequence"/>
</dbReference>
<dbReference type="CDD" id="cd09917">
    <property type="entry name" value="F-box_SF"/>
    <property type="match status" value="1"/>
</dbReference>
<sequence length="400" mass="46429">MGELNNQNNKVRKSRKNSKSISSNSKNKKKLTSPKVINQEITPITTVTTLVESPKPITPIEEDPPNDLPIPVDVPIKEIEQNLSPILTTPKIEKLSPIIPRQTLSKSINDGLSLISKPISMIDIPLEIFSYICAYLPPDDLLSLVLVCQTFRRLLCNPVSPVTQSIWRTSRENFLPHLQLPPPPSMDEKEYIVLRQLRKGCQFCQERETGFVKVYWQFRVRCCEMCLDERTTRRDTLYINWCVPDEVLSTLPFIFRGASQVYWTKDVIATMHEYSNISDDDLLIWLDQRRTIANNIMNVAPDYEREENDELQSNLMFTNQIINPVSINPMLLSNSVQQIPSQLNRFQYLVPPQFNTPIPYNRSHFMFTPHQQFYSQFFPRINRQPITHYPIGLIPQSRLL</sequence>
<accession>A0A8H4AWB0</accession>
<dbReference type="EMBL" id="WTPW01000174">
    <property type="protein sequence ID" value="KAF0539119.1"/>
    <property type="molecule type" value="Genomic_DNA"/>
</dbReference>
<keyword evidence="4" id="KW-1185">Reference proteome</keyword>
<dbReference type="InterPro" id="IPR036047">
    <property type="entry name" value="F-box-like_dom_sf"/>
</dbReference>
<dbReference type="Gene3D" id="1.20.1280.50">
    <property type="match status" value="1"/>
</dbReference>